<dbReference type="InterPro" id="IPR000440">
    <property type="entry name" value="NADH_UbQ/plastoQ_OxRdtase_su3"/>
</dbReference>
<keyword evidence="8 11" id="KW-1133">Transmembrane helix</keyword>
<sequence length="144" mass="16308">MLNGYLIFAYCVIEMVNLAIQTNLDTSGSYLPIGLQILFAAGMIVTLMGVTHLLGPKRRTADKLQNFASGIESHGEARQPIAIKYFLTAILFVLFDVEVIFFYPYAVNFRELGWEGFYAVLLFVAFFLCGFIYIIKRGALKWED</sequence>
<evidence type="ECO:0000256" key="9">
    <source>
        <dbReference type="ARBA" id="ARBA00023027"/>
    </source>
</evidence>
<evidence type="ECO:0000256" key="1">
    <source>
        <dbReference type="ARBA" id="ARBA00004141"/>
    </source>
</evidence>
<dbReference type="GO" id="GO:0005886">
    <property type="term" value="C:plasma membrane"/>
    <property type="evidence" value="ECO:0007669"/>
    <property type="project" value="UniProtKB-SubCell"/>
</dbReference>
<keyword evidence="4 11" id="KW-1003">Cell membrane</keyword>
<keyword evidence="10 11" id="KW-0472">Membrane</keyword>
<feature type="transmembrane region" description="Helical" evidence="11">
    <location>
        <begin position="85"/>
        <end position="105"/>
    </location>
</feature>
<dbReference type="Gene3D" id="1.20.58.1610">
    <property type="entry name" value="NADH:ubiquinone/plastoquinone oxidoreductase, chain 3"/>
    <property type="match status" value="1"/>
</dbReference>
<evidence type="ECO:0000313" key="13">
    <source>
        <dbReference type="EMBL" id="SDD54159.1"/>
    </source>
</evidence>
<feature type="transmembrane region" description="Helical" evidence="11">
    <location>
        <begin position="117"/>
        <end position="135"/>
    </location>
</feature>
<keyword evidence="7 11" id="KW-1278">Translocase</keyword>
<organism evidence="13 14">
    <name type="scientific">Niabella drilacis (strain DSM 25811 / CCM 8410 / CCUG 62505 / LMG 26954 / E90)</name>
    <dbReference type="NCBI Taxonomy" id="1285928"/>
    <lineage>
        <taxon>Bacteria</taxon>
        <taxon>Pseudomonadati</taxon>
        <taxon>Bacteroidota</taxon>
        <taxon>Chitinophagia</taxon>
        <taxon>Chitinophagales</taxon>
        <taxon>Chitinophagaceae</taxon>
        <taxon>Niabella</taxon>
    </lineage>
</organism>
<keyword evidence="6 11" id="KW-0874">Quinone</keyword>
<reference evidence="14" key="1">
    <citation type="submission" date="2016-10" db="EMBL/GenBank/DDBJ databases">
        <authorList>
            <person name="Varghese N."/>
            <person name="Submissions S."/>
        </authorList>
    </citation>
    <scope>NUCLEOTIDE SEQUENCE [LARGE SCALE GENOMIC DNA]</scope>
    <source>
        <strain evidence="14">DSM 25811 / CCM 8410 / LMG 26954 / E90</strain>
    </source>
</reference>
<dbReference type="PANTHER" id="PTHR11058:SF22">
    <property type="entry name" value="NADH-QUINONE OXIDOREDUCTASE SUBUNIT A"/>
    <property type="match status" value="1"/>
</dbReference>
<keyword evidence="5 11" id="KW-0812">Transmembrane</keyword>
<dbReference type="GO" id="GO:0048038">
    <property type="term" value="F:quinone binding"/>
    <property type="evidence" value="ECO:0007669"/>
    <property type="project" value="UniProtKB-KW"/>
</dbReference>
<comment type="catalytic activity">
    <reaction evidence="11 12">
        <text>a quinone + NADH + 5 H(+)(in) = a quinol + NAD(+) + 4 H(+)(out)</text>
        <dbReference type="Rhea" id="RHEA:57888"/>
        <dbReference type="ChEBI" id="CHEBI:15378"/>
        <dbReference type="ChEBI" id="CHEBI:24646"/>
        <dbReference type="ChEBI" id="CHEBI:57540"/>
        <dbReference type="ChEBI" id="CHEBI:57945"/>
        <dbReference type="ChEBI" id="CHEBI:132124"/>
    </reaction>
</comment>
<evidence type="ECO:0000256" key="11">
    <source>
        <dbReference type="HAMAP-Rule" id="MF_01394"/>
    </source>
</evidence>
<name>A0A1G6VKR0_NIADE</name>
<protein>
    <recommendedName>
        <fullName evidence="11">NADH-quinone oxidoreductase subunit A</fullName>
        <ecNumber evidence="11">7.1.1.-</ecNumber>
    </recommendedName>
    <alternativeName>
        <fullName evidence="11">NADH dehydrogenase I subunit A</fullName>
    </alternativeName>
    <alternativeName>
        <fullName evidence="11">NDH-1 subunit A</fullName>
    </alternativeName>
    <alternativeName>
        <fullName evidence="11">NUO1</fullName>
    </alternativeName>
</protein>
<dbReference type="InterPro" id="IPR023043">
    <property type="entry name" value="NAD(P)H_OxRDtase_bac/plastid"/>
</dbReference>
<dbReference type="OrthoDB" id="9791970at2"/>
<dbReference type="HAMAP" id="MF_01394">
    <property type="entry name" value="NDH1_NuoA"/>
    <property type="match status" value="1"/>
</dbReference>
<dbReference type="GO" id="GO:0008137">
    <property type="term" value="F:NADH dehydrogenase (ubiquinone) activity"/>
    <property type="evidence" value="ECO:0007669"/>
    <property type="project" value="InterPro"/>
</dbReference>
<evidence type="ECO:0000256" key="2">
    <source>
        <dbReference type="ARBA" id="ARBA00008472"/>
    </source>
</evidence>
<comment type="subunit">
    <text evidence="11">NDH-1 is composed of 14 different subunits. Subunits NuoA, H, J, K, L, M, N constitute the membrane sector of the complex.</text>
</comment>
<proteinExistence type="inferred from homology"/>
<keyword evidence="14" id="KW-1185">Reference proteome</keyword>
<keyword evidence="9 11" id="KW-0520">NAD</keyword>
<dbReference type="EMBL" id="FMZO01000010">
    <property type="protein sequence ID" value="SDD54159.1"/>
    <property type="molecule type" value="Genomic_DNA"/>
</dbReference>
<comment type="function">
    <text evidence="11">NDH-1 shuttles electrons from NADH, via FMN and iron-sulfur (Fe-S) centers, to quinones in the respiratory chain. The immediate electron acceptor for the enzyme in this species is believed to be a menaquinone. Couples the redox reaction to proton translocation (for every two electrons transferred, four hydrogen ions are translocated across the cytoplasmic membrane), and thus conserves the redox energy in a proton gradient.</text>
</comment>
<dbReference type="AlphaFoldDB" id="A0A1G6VKR0"/>
<accession>A0A1G6VKR0</accession>
<dbReference type="Pfam" id="PF00507">
    <property type="entry name" value="Oxidored_q4"/>
    <property type="match status" value="1"/>
</dbReference>
<feature type="transmembrane region" description="Helical" evidence="11">
    <location>
        <begin position="33"/>
        <end position="54"/>
    </location>
</feature>
<dbReference type="PANTHER" id="PTHR11058">
    <property type="entry name" value="NADH-UBIQUINONE OXIDOREDUCTASE CHAIN 3"/>
    <property type="match status" value="1"/>
</dbReference>
<evidence type="ECO:0000256" key="12">
    <source>
        <dbReference type="RuleBase" id="RU003639"/>
    </source>
</evidence>
<evidence type="ECO:0000256" key="7">
    <source>
        <dbReference type="ARBA" id="ARBA00022967"/>
    </source>
</evidence>
<evidence type="ECO:0000256" key="10">
    <source>
        <dbReference type="ARBA" id="ARBA00023136"/>
    </source>
</evidence>
<dbReference type="EC" id="7.1.1.-" evidence="11"/>
<dbReference type="STRING" id="1285928.SAMN04487894_11061"/>
<evidence type="ECO:0000256" key="8">
    <source>
        <dbReference type="ARBA" id="ARBA00022989"/>
    </source>
</evidence>
<evidence type="ECO:0000313" key="14">
    <source>
        <dbReference type="Proteomes" id="UP000198757"/>
    </source>
</evidence>
<dbReference type="GO" id="GO:0030964">
    <property type="term" value="C:NADH dehydrogenase complex"/>
    <property type="evidence" value="ECO:0007669"/>
    <property type="project" value="TreeGrafter"/>
</dbReference>
<evidence type="ECO:0000256" key="5">
    <source>
        <dbReference type="ARBA" id="ARBA00022692"/>
    </source>
</evidence>
<gene>
    <name evidence="11" type="primary">nuoA</name>
    <name evidence="13" type="ORF">SAMN04487894_11061</name>
</gene>
<comment type="similarity">
    <text evidence="2 11 12">Belongs to the complex I subunit 3 family.</text>
</comment>
<comment type="subcellular location">
    <subcellularLocation>
        <location evidence="11 12">Cell membrane</location>
        <topology evidence="11 12">Multi-pass membrane protein</topology>
    </subcellularLocation>
    <subcellularLocation>
        <location evidence="1">Membrane</location>
        <topology evidence="1">Multi-pass membrane protein</topology>
    </subcellularLocation>
</comment>
<evidence type="ECO:0000256" key="3">
    <source>
        <dbReference type="ARBA" id="ARBA00022448"/>
    </source>
</evidence>
<evidence type="ECO:0000256" key="6">
    <source>
        <dbReference type="ARBA" id="ARBA00022719"/>
    </source>
</evidence>
<dbReference type="InterPro" id="IPR038430">
    <property type="entry name" value="NDAH_ubi_oxred_su3_sf"/>
</dbReference>
<dbReference type="Proteomes" id="UP000198757">
    <property type="component" value="Unassembled WGS sequence"/>
</dbReference>
<evidence type="ECO:0000256" key="4">
    <source>
        <dbReference type="ARBA" id="ARBA00022475"/>
    </source>
</evidence>
<keyword evidence="3 11" id="KW-0813">Transport</keyword>
<dbReference type="GO" id="GO:0050136">
    <property type="term" value="F:NADH dehydrogenase (quinone) (non-electrogenic) activity"/>
    <property type="evidence" value="ECO:0007669"/>
    <property type="project" value="UniProtKB-UniRule"/>
</dbReference>